<dbReference type="Gene3D" id="1.10.238.10">
    <property type="entry name" value="EF-hand"/>
    <property type="match status" value="1"/>
</dbReference>
<dbReference type="PROSITE" id="PS50222">
    <property type="entry name" value="EF_HAND_2"/>
    <property type="match status" value="3"/>
</dbReference>
<dbReference type="SUPFAM" id="SSF47473">
    <property type="entry name" value="EF-hand"/>
    <property type="match status" value="1"/>
</dbReference>
<feature type="domain" description="EF-hand" evidence="8">
    <location>
        <begin position="249"/>
        <end position="284"/>
    </location>
</feature>
<keyword evidence="5" id="KW-0106">Calcium</keyword>
<dbReference type="InterPro" id="IPR018247">
    <property type="entry name" value="EF_Hand_1_Ca_BS"/>
</dbReference>
<evidence type="ECO:0000256" key="7">
    <source>
        <dbReference type="ARBA" id="ARBA00071944"/>
    </source>
</evidence>
<dbReference type="PANTHER" id="PTHR23055">
    <property type="entry name" value="CALCIUM BINDING PROTEINS"/>
    <property type="match status" value="1"/>
</dbReference>
<dbReference type="FunFam" id="1.10.238.10:FF:000009">
    <property type="entry name" value="Visinin-like protein 1"/>
    <property type="match status" value="1"/>
</dbReference>
<dbReference type="InterPro" id="IPR012312">
    <property type="entry name" value="Hemerythrin-like"/>
</dbReference>
<evidence type="ECO:0000256" key="6">
    <source>
        <dbReference type="ARBA" id="ARBA00023288"/>
    </source>
</evidence>
<dbReference type="PRINTS" id="PR00450">
    <property type="entry name" value="RECOVERIN"/>
</dbReference>
<comment type="similarity">
    <text evidence="1">Belongs to the recoverin family.</text>
</comment>
<keyword evidence="10" id="KW-1185">Reference proteome</keyword>
<protein>
    <recommendedName>
        <fullName evidence="7">Calcium-binding protein NCS-1</fullName>
    </recommendedName>
</protein>
<feature type="domain" description="EF-hand" evidence="8">
    <location>
        <begin position="285"/>
        <end position="320"/>
    </location>
</feature>
<comment type="caution">
    <text evidence="9">The sequence shown here is derived from an EMBL/GenBank/DDBJ whole genome shotgun (WGS) entry which is preliminary data.</text>
</comment>
<dbReference type="InterPro" id="IPR002048">
    <property type="entry name" value="EF_hand_dom"/>
</dbReference>
<evidence type="ECO:0000256" key="1">
    <source>
        <dbReference type="ARBA" id="ARBA00006049"/>
    </source>
</evidence>
<dbReference type="Proteomes" id="UP000326340">
    <property type="component" value="Unassembled WGS sequence"/>
</dbReference>
<dbReference type="Pfam" id="PF13499">
    <property type="entry name" value="EF-hand_7"/>
    <property type="match status" value="2"/>
</dbReference>
<dbReference type="Pfam" id="PF01814">
    <property type="entry name" value="Hemerythrin"/>
    <property type="match status" value="1"/>
</dbReference>
<dbReference type="CDD" id="cd00051">
    <property type="entry name" value="EFh"/>
    <property type="match status" value="2"/>
</dbReference>
<dbReference type="GO" id="GO:0005829">
    <property type="term" value="C:cytosol"/>
    <property type="evidence" value="ECO:0007669"/>
    <property type="project" value="TreeGrafter"/>
</dbReference>
<dbReference type="Gene3D" id="1.20.120.520">
    <property type="entry name" value="nmb1532 protein domain like"/>
    <property type="match status" value="1"/>
</dbReference>
<evidence type="ECO:0000256" key="3">
    <source>
        <dbReference type="ARBA" id="ARBA00022723"/>
    </source>
</evidence>
<keyword evidence="3" id="KW-0479">Metal-binding</keyword>
<dbReference type="GO" id="GO:0005509">
    <property type="term" value="F:calcium ion binding"/>
    <property type="evidence" value="ECO:0007669"/>
    <property type="project" value="InterPro"/>
</dbReference>
<dbReference type="InterPro" id="IPR011992">
    <property type="entry name" value="EF-hand-dom_pair"/>
</dbReference>
<reference evidence="9 10" key="1">
    <citation type="journal article" date="2019" name="Sci. Rep.">
        <title>Colletotrichum shisoi sp. nov., an anthracnose pathogen of Perilla frutescens in Japan: molecular phylogenetic, morphological and genomic evidence.</title>
        <authorList>
            <person name="Gan P."/>
            <person name="Tsushima A."/>
            <person name="Hiroyama R."/>
            <person name="Narusaka M."/>
            <person name="Takano Y."/>
            <person name="Narusaka Y."/>
            <person name="Kawaradani M."/>
            <person name="Damm U."/>
            <person name="Shirasu K."/>
        </authorList>
    </citation>
    <scope>NUCLEOTIDE SEQUENCE [LARGE SCALE GENOMIC DNA]</scope>
    <source>
        <strain evidence="9 10">PG-2018a</strain>
    </source>
</reference>
<dbReference type="GO" id="GO:0008047">
    <property type="term" value="F:enzyme activator activity"/>
    <property type="evidence" value="ECO:0007669"/>
    <property type="project" value="UniProtKB-ARBA"/>
</dbReference>
<dbReference type="EMBL" id="PUHP01000362">
    <property type="protein sequence ID" value="TQN70626.1"/>
    <property type="molecule type" value="Genomic_DNA"/>
</dbReference>
<feature type="domain" description="EF-hand" evidence="8">
    <location>
        <begin position="333"/>
        <end position="368"/>
    </location>
</feature>
<gene>
    <name evidence="9" type="primary">Ncs1</name>
    <name evidence="9" type="ORF">CSHISOI_04780</name>
</gene>
<evidence type="ECO:0000256" key="5">
    <source>
        <dbReference type="ARBA" id="ARBA00022837"/>
    </source>
</evidence>
<evidence type="ECO:0000313" key="9">
    <source>
        <dbReference type="EMBL" id="TQN70626.1"/>
    </source>
</evidence>
<dbReference type="PROSITE" id="PS00018">
    <property type="entry name" value="EF_HAND_1"/>
    <property type="match status" value="3"/>
</dbReference>
<dbReference type="AlphaFoldDB" id="A0A5Q4BVH5"/>
<evidence type="ECO:0000256" key="4">
    <source>
        <dbReference type="ARBA" id="ARBA00022737"/>
    </source>
</evidence>
<dbReference type="SMART" id="SM00054">
    <property type="entry name" value="EFh"/>
    <property type="match status" value="3"/>
</dbReference>
<accession>A0A5Q4BVH5</accession>
<sequence length="379" mass="43675">MADQKPWADGPFELISSTHAGSKKGVKTAGANRMAEDMTIIHNLIIRILNTVYLQCVNVEKSPDDIQDFVSYAIEWAKMVEEHHHTEEETVFPQIERLAGVPGLMQANVAQHEAFHEGLHTYMGYLEKVRKSDEAYSGEKLRSIIDSFMPTLRQHLSDEIDTLLKPGDYDRDWEAWFEKLVKELLAKRGDPNLKSKLSQEQLAELQKSTHFDKKELQQWYKGFLKDCPSGMLTKEEFQKIYRQFFPFGDPSSFADYVFNVFDSDKSGSIDFKEFICALSVTSRGKMEDKLDWAFQLYDIDGDGKISYDEMLKIVEAIYKMVGSMVKLPEDEDTPEKRVRKIFRMMDKDENGSLDMEEFKEGSKRDETIVSALSLYDGLV</sequence>
<keyword evidence="4" id="KW-0677">Repeat</keyword>
<dbReference type="InterPro" id="IPR028846">
    <property type="entry name" value="Recoverin"/>
</dbReference>
<name>A0A5Q4BVH5_9PEZI</name>
<dbReference type="OrthoDB" id="191686at2759"/>
<evidence type="ECO:0000313" key="10">
    <source>
        <dbReference type="Proteomes" id="UP000326340"/>
    </source>
</evidence>
<keyword evidence="2" id="KW-0519">Myristate</keyword>
<evidence type="ECO:0000259" key="8">
    <source>
        <dbReference type="PROSITE" id="PS50222"/>
    </source>
</evidence>
<proteinExistence type="inferred from homology"/>
<organism evidence="9 10">
    <name type="scientific">Colletotrichum shisoi</name>
    <dbReference type="NCBI Taxonomy" id="2078593"/>
    <lineage>
        <taxon>Eukaryota</taxon>
        <taxon>Fungi</taxon>
        <taxon>Dikarya</taxon>
        <taxon>Ascomycota</taxon>
        <taxon>Pezizomycotina</taxon>
        <taxon>Sordariomycetes</taxon>
        <taxon>Hypocreomycetidae</taxon>
        <taxon>Glomerellales</taxon>
        <taxon>Glomerellaceae</taxon>
        <taxon>Colletotrichum</taxon>
        <taxon>Colletotrichum destructivum species complex</taxon>
    </lineage>
</organism>
<dbReference type="PANTHER" id="PTHR23055:SF178">
    <property type="entry name" value="NEUROCALCIN HOMOLOG"/>
    <property type="match status" value="1"/>
</dbReference>
<keyword evidence="6" id="KW-0449">Lipoprotein</keyword>
<dbReference type="GO" id="GO:0016020">
    <property type="term" value="C:membrane"/>
    <property type="evidence" value="ECO:0007669"/>
    <property type="project" value="TreeGrafter"/>
</dbReference>
<evidence type="ECO:0000256" key="2">
    <source>
        <dbReference type="ARBA" id="ARBA00022707"/>
    </source>
</evidence>